<dbReference type="InterPro" id="IPR000477">
    <property type="entry name" value="RT_dom"/>
</dbReference>
<evidence type="ECO:0000313" key="2">
    <source>
        <dbReference type="EMBL" id="GFS32919.1"/>
    </source>
</evidence>
<comment type="caution">
    <text evidence="2">The sequence shown here is derived from an EMBL/GenBank/DDBJ whole genome shotgun (WGS) entry which is preliminary data.</text>
</comment>
<evidence type="ECO:0000259" key="1">
    <source>
        <dbReference type="PROSITE" id="PS50878"/>
    </source>
</evidence>
<protein>
    <recommendedName>
        <fullName evidence="1">Reverse transcriptase domain-containing protein</fullName>
    </recommendedName>
</protein>
<gene>
    <name evidence="2" type="ORF">Acr_00g0025340</name>
</gene>
<sequence>MFRFNKKHFSNISARAAATEQKLYDLQQRLHDNTADVIFQDQMMKAKQSAFKLAEAERSFCSHLAKMKYLKDSDKVNESFIEFYKNLLSSSSDYSSIDNTFLMNGKLVDDGQATELMHAITDKEIKESLFSIGDDKAPGPDGYSAHFFKRAWNIVGTKFCEAIKEFFSSGQILKQMNYSVIALVPKICNASKVEEFRPLHVVMFHIRGMEENIYLVQELLFRYGWSRISPQCIMKIDLWKAYDTINWGFVKEVLIGLGFPNLFVGWIMQCISTTSYSISINGFMHGFFKGYQGIRKGDPFSPFLFVLCLECLSRSLNQLKDNQDFKFHPRCKDLNITHLAFADDLILFFRGDVDSIQLMLNKQRTFGDCSRLKISMQKSNIFVAGIPREDLESIKFVSGFTMGRLPFRYLGLPVMSTKLTLAQFQPFIDRISGHLNSWAGMKLSYAERCELIMSILQVVGLVYSYRG</sequence>
<dbReference type="CDD" id="cd01650">
    <property type="entry name" value="RT_nLTR_like"/>
    <property type="match status" value="1"/>
</dbReference>
<dbReference type="AlphaFoldDB" id="A0A7J0DDD9"/>
<dbReference type="InterPro" id="IPR043502">
    <property type="entry name" value="DNA/RNA_pol_sf"/>
</dbReference>
<accession>A0A7J0DDD9</accession>
<dbReference type="SUPFAM" id="SSF56672">
    <property type="entry name" value="DNA/RNA polymerases"/>
    <property type="match status" value="1"/>
</dbReference>
<dbReference type="OrthoDB" id="1938625at2759"/>
<feature type="domain" description="Reverse transcriptase" evidence="1">
    <location>
        <begin position="165"/>
        <end position="414"/>
    </location>
</feature>
<dbReference type="EMBL" id="BJWL01000174">
    <property type="protein sequence ID" value="GFS32919.1"/>
    <property type="molecule type" value="Genomic_DNA"/>
</dbReference>
<dbReference type="PANTHER" id="PTHR33116">
    <property type="entry name" value="REVERSE TRANSCRIPTASE ZINC-BINDING DOMAIN-CONTAINING PROTEIN-RELATED-RELATED"/>
    <property type="match status" value="1"/>
</dbReference>
<organism evidence="2 3">
    <name type="scientific">Actinidia rufa</name>
    <dbReference type="NCBI Taxonomy" id="165716"/>
    <lineage>
        <taxon>Eukaryota</taxon>
        <taxon>Viridiplantae</taxon>
        <taxon>Streptophyta</taxon>
        <taxon>Embryophyta</taxon>
        <taxon>Tracheophyta</taxon>
        <taxon>Spermatophyta</taxon>
        <taxon>Magnoliopsida</taxon>
        <taxon>eudicotyledons</taxon>
        <taxon>Gunneridae</taxon>
        <taxon>Pentapetalae</taxon>
        <taxon>asterids</taxon>
        <taxon>Ericales</taxon>
        <taxon>Actinidiaceae</taxon>
        <taxon>Actinidia</taxon>
    </lineage>
</organism>
<proteinExistence type="predicted"/>
<reference evidence="3" key="1">
    <citation type="submission" date="2019-07" db="EMBL/GenBank/DDBJ databases">
        <title>De Novo Assembly of kiwifruit Actinidia rufa.</title>
        <authorList>
            <person name="Sugita-Konishi S."/>
            <person name="Sato K."/>
            <person name="Mori E."/>
            <person name="Abe Y."/>
            <person name="Kisaki G."/>
            <person name="Hamano K."/>
            <person name="Suezawa K."/>
            <person name="Otani M."/>
            <person name="Fukuda T."/>
            <person name="Manabe T."/>
            <person name="Gomi K."/>
            <person name="Tabuchi M."/>
            <person name="Akimitsu K."/>
            <person name="Kataoka I."/>
        </authorList>
    </citation>
    <scope>NUCLEOTIDE SEQUENCE [LARGE SCALE GENOMIC DNA]</scope>
    <source>
        <strain evidence="3">cv. Fuchu</strain>
    </source>
</reference>
<dbReference type="Proteomes" id="UP000585474">
    <property type="component" value="Unassembled WGS sequence"/>
</dbReference>
<dbReference type="Pfam" id="PF00078">
    <property type="entry name" value="RVT_1"/>
    <property type="match status" value="1"/>
</dbReference>
<evidence type="ECO:0000313" key="3">
    <source>
        <dbReference type="Proteomes" id="UP000585474"/>
    </source>
</evidence>
<dbReference type="PANTHER" id="PTHR33116:SF80">
    <property type="entry name" value="REVERSE TRANSCRIPTASE ZINC-BINDING DOMAIN-CONTAINING PROTEIN"/>
    <property type="match status" value="1"/>
</dbReference>
<name>A0A7J0DDD9_9ERIC</name>
<keyword evidence="3" id="KW-1185">Reference proteome</keyword>
<dbReference type="PROSITE" id="PS50878">
    <property type="entry name" value="RT_POL"/>
    <property type="match status" value="1"/>
</dbReference>